<evidence type="ECO:0000313" key="5">
    <source>
        <dbReference type="EnsemblPlants" id="PAC:32917240.CDS.1"/>
    </source>
</evidence>
<dbReference type="EMBL" id="ABEU02000026">
    <property type="protein sequence ID" value="PNR26870.1"/>
    <property type="molecule type" value="Genomic_DNA"/>
</dbReference>
<dbReference type="Proteomes" id="UP000006727">
    <property type="component" value="Chromosome 26"/>
</dbReference>
<evidence type="ECO:0000313" key="6">
    <source>
        <dbReference type="Proteomes" id="UP000006727"/>
    </source>
</evidence>
<dbReference type="EnsemblPlants" id="Pp3c26_7381V3.1">
    <property type="protein sequence ID" value="PAC:32918174.CDS.1"/>
    <property type="gene ID" value="Pp3c26_7381"/>
</dbReference>
<dbReference type="Gramene" id="Pp3c26_7381V3.1">
    <property type="protein sequence ID" value="PAC:32918174.CDS.1"/>
    <property type="gene ID" value="Pp3c26_7381"/>
</dbReference>
<organism evidence="2">
    <name type="scientific">Physcomitrium patens</name>
    <name type="common">Spreading-leaved earth moss</name>
    <name type="synonym">Physcomitrella patens</name>
    <dbReference type="NCBI Taxonomy" id="3218"/>
    <lineage>
        <taxon>Eukaryota</taxon>
        <taxon>Viridiplantae</taxon>
        <taxon>Streptophyta</taxon>
        <taxon>Embryophyta</taxon>
        <taxon>Bryophyta</taxon>
        <taxon>Bryophytina</taxon>
        <taxon>Bryopsida</taxon>
        <taxon>Funariidae</taxon>
        <taxon>Funariales</taxon>
        <taxon>Funariaceae</taxon>
        <taxon>Physcomitrium</taxon>
    </lineage>
</organism>
<proteinExistence type="predicted"/>
<sequence>MILALGARGREFDSRSAPSRFKSQPPAIFCLLPASARSLFSLRTSLISTPHHVPLQNLTLEWNVYTINQCLLHTHAHFFTLQPIPLWNVVACAPHSMPLSSQSNTSPLSALATSSHP</sequence>
<dbReference type="Gramene" id="Pp3c26_7341V3.1">
    <property type="protein sequence ID" value="PAC:32917678.CDS.1"/>
    <property type="gene ID" value="Pp3c26_7341"/>
</dbReference>
<reference evidence="5" key="3">
    <citation type="submission" date="2020-12" db="UniProtKB">
        <authorList>
            <consortium name="EnsemblPlants"/>
        </authorList>
    </citation>
    <scope>IDENTIFICATION</scope>
</reference>
<dbReference type="AlphaFoldDB" id="A0A2K1IC54"/>
<protein>
    <submittedName>
        <fullName evidence="2 5">Uncharacterized protein</fullName>
    </submittedName>
</protein>
<dbReference type="EnsemblPlants" id="Pp3c26_7340V3.1">
    <property type="protein sequence ID" value="PAC:32917240.CDS.1"/>
    <property type="gene ID" value="Pp3c26_7340"/>
</dbReference>
<reference evidence="2 6" key="1">
    <citation type="journal article" date="2008" name="Science">
        <title>The Physcomitrella genome reveals evolutionary insights into the conquest of land by plants.</title>
        <authorList>
            <person name="Rensing S."/>
            <person name="Lang D."/>
            <person name="Zimmer A."/>
            <person name="Terry A."/>
            <person name="Salamov A."/>
            <person name="Shapiro H."/>
            <person name="Nishiyama T."/>
            <person name="Perroud P.-F."/>
            <person name="Lindquist E."/>
            <person name="Kamisugi Y."/>
            <person name="Tanahashi T."/>
            <person name="Sakakibara K."/>
            <person name="Fujita T."/>
            <person name="Oishi K."/>
            <person name="Shin-I T."/>
            <person name="Kuroki Y."/>
            <person name="Toyoda A."/>
            <person name="Suzuki Y."/>
            <person name="Hashimoto A."/>
            <person name="Yamaguchi K."/>
            <person name="Sugano A."/>
            <person name="Kohara Y."/>
            <person name="Fujiyama A."/>
            <person name="Anterola A."/>
            <person name="Aoki S."/>
            <person name="Ashton N."/>
            <person name="Barbazuk W.B."/>
            <person name="Barker E."/>
            <person name="Bennetzen J."/>
            <person name="Bezanilla M."/>
            <person name="Blankenship R."/>
            <person name="Cho S.H."/>
            <person name="Dutcher S."/>
            <person name="Estelle M."/>
            <person name="Fawcett J.A."/>
            <person name="Gundlach H."/>
            <person name="Hanada K."/>
            <person name="Heyl A."/>
            <person name="Hicks K.A."/>
            <person name="Hugh J."/>
            <person name="Lohr M."/>
            <person name="Mayer K."/>
            <person name="Melkozernov A."/>
            <person name="Murata T."/>
            <person name="Nelson D."/>
            <person name="Pils B."/>
            <person name="Prigge M."/>
            <person name="Reiss B."/>
            <person name="Renner T."/>
            <person name="Rombauts S."/>
            <person name="Rushton P."/>
            <person name="Sanderfoot A."/>
            <person name="Schween G."/>
            <person name="Shiu S.-H."/>
            <person name="Stueber K."/>
            <person name="Theodoulou F.L."/>
            <person name="Tu H."/>
            <person name="Van de Peer Y."/>
            <person name="Verrier P.J."/>
            <person name="Waters E."/>
            <person name="Wood A."/>
            <person name="Yang L."/>
            <person name="Cove D."/>
            <person name="Cuming A."/>
            <person name="Hasebe M."/>
            <person name="Lucas S."/>
            <person name="Mishler D.B."/>
            <person name="Reski R."/>
            <person name="Grigoriev I."/>
            <person name="Quatrano R.S."/>
            <person name="Boore J.L."/>
        </authorList>
    </citation>
    <scope>NUCLEOTIDE SEQUENCE [LARGE SCALE GENOMIC DNA]</scope>
    <source>
        <strain evidence="5 6">cv. Gransden 2004</strain>
    </source>
</reference>
<dbReference type="EMBL" id="ABEU02000026">
    <property type="protein sequence ID" value="PNR26872.1"/>
    <property type="molecule type" value="Genomic_DNA"/>
</dbReference>
<evidence type="ECO:0000313" key="2">
    <source>
        <dbReference type="EMBL" id="PNR26870.1"/>
    </source>
</evidence>
<gene>
    <name evidence="2" type="ORF">PHYPA_030351</name>
    <name evidence="3" type="ORF">PHYPA_030352</name>
    <name evidence="4" type="ORF">PHYPA_030353</name>
</gene>
<dbReference type="Gramene" id="Pp3c26_7330V3.1">
    <property type="protein sequence ID" value="PAC:32917946.CDS.1"/>
    <property type="gene ID" value="Pp3c26_7330"/>
</dbReference>
<dbReference type="EnsemblPlants" id="Pp3c26_7331V3.1">
    <property type="protein sequence ID" value="PAC:32918225.CDS.1"/>
    <property type="gene ID" value="Pp3c26_7331"/>
</dbReference>
<dbReference type="EnsemblPlants" id="Pp3c26_7341V3.1">
    <property type="protein sequence ID" value="PAC:32917678.CDS.1"/>
    <property type="gene ID" value="Pp3c26_7341"/>
</dbReference>
<dbReference type="Gramene" id="Pp3c26_7340V3.1">
    <property type="protein sequence ID" value="PAC:32917240.CDS.1"/>
    <property type="gene ID" value="Pp3c26_7340"/>
</dbReference>
<dbReference type="Gramene" id="Pp3c26_7331V3.1">
    <property type="protein sequence ID" value="PAC:32918225.CDS.1"/>
    <property type="gene ID" value="Pp3c26_7331"/>
</dbReference>
<dbReference type="EnsemblPlants" id="Pp3c26_7380V3.1">
    <property type="protein sequence ID" value="PAC:32917952.CDS.1"/>
    <property type="gene ID" value="Pp3c26_7380"/>
</dbReference>
<reference evidence="2 6" key="2">
    <citation type="journal article" date="2018" name="Plant J.">
        <title>The Physcomitrella patens chromosome-scale assembly reveals moss genome structure and evolution.</title>
        <authorList>
            <person name="Lang D."/>
            <person name="Ullrich K.K."/>
            <person name="Murat F."/>
            <person name="Fuchs J."/>
            <person name="Jenkins J."/>
            <person name="Haas F.B."/>
            <person name="Piednoel M."/>
            <person name="Gundlach H."/>
            <person name="Van Bel M."/>
            <person name="Meyberg R."/>
            <person name="Vives C."/>
            <person name="Morata J."/>
            <person name="Symeonidi A."/>
            <person name="Hiss M."/>
            <person name="Muchero W."/>
            <person name="Kamisugi Y."/>
            <person name="Saleh O."/>
            <person name="Blanc G."/>
            <person name="Decker E.L."/>
            <person name="van Gessel N."/>
            <person name="Grimwood J."/>
            <person name="Hayes R.D."/>
            <person name="Graham S.W."/>
            <person name="Gunter L.E."/>
            <person name="McDaniel S.F."/>
            <person name="Hoernstein S.N.W."/>
            <person name="Larsson A."/>
            <person name="Li F.W."/>
            <person name="Perroud P.F."/>
            <person name="Phillips J."/>
            <person name="Ranjan P."/>
            <person name="Rokshar D.S."/>
            <person name="Rothfels C.J."/>
            <person name="Schneider L."/>
            <person name="Shu S."/>
            <person name="Stevenson D.W."/>
            <person name="Thummler F."/>
            <person name="Tillich M."/>
            <person name="Villarreal Aguilar J.C."/>
            <person name="Widiez T."/>
            <person name="Wong G.K."/>
            <person name="Wymore A."/>
            <person name="Zhang Y."/>
            <person name="Zimmer A.D."/>
            <person name="Quatrano R.S."/>
            <person name="Mayer K.F.X."/>
            <person name="Goodstein D."/>
            <person name="Casacuberta J.M."/>
            <person name="Vandepoele K."/>
            <person name="Reski R."/>
            <person name="Cuming A.C."/>
            <person name="Tuskan G.A."/>
            <person name="Maumus F."/>
            <person name="Salse J."/>
            <person name="Schmutz J."/>
            <person name="Rensing S.A."/>
        </authorList>
    </citation>
    <scope>NUCLEOTIDE SEQUENCE [LARGE SCALE GENOMIC DNA]</scope>
    <source>
        <strain evidence="5 6">cv. Gransden 2004</strain>
    </source>
</reference>
<keyword evidence="6" id="KW-1185">Reference proteome</keyword>
<dbReference type="Gramene" id="Pp3c26_7380V3.1">
    <property type="protein sequence ID" value="PAC:32917952.CDS.1"/>
    <property type="gene ID" value="Pp3c26_7380"/>
</dbReference>
<feature type="region of interest" description="Disordered" evidence="1">
    <location>
        <begin position="98"/>
        <end position="117"/>
    </location>
</feature>
<accession>A0A2K1IC54</accession>
<evidence type="ECO:0000313" key="3">
    <source>
        <dbReference type="EMBL" id="PNR26871.1"/>
    </source>
</evidence>
<name>A0A2K1IC54_PHYPA</name>
<evidence type="ECO:0000313" key="4">
    <source>
        <dbReference type="EMBL" id="PNR26872.1"/>
    </source>
</evidence>
<dbReference type="EMBL" id="ABEU02000026">
    <property type="protein sequence ID" value="PNR26871.1"/>
    <property type="molecule type" value="Genomic_DNA"/>
</dbReference>
<dbReference type="EnsemblPlants" id="Pp3c26_7330V3.1">
    <property type="protein sequence ID" value="PAC:32917946.CDS.1"/>
    <property type="gene ID" value="Pp3c26_7330"/>
</dbReference>
<evidence type="ECO:0000256" key="1">
    <source>
        <dbReference type="SAM" id="MobiDB-lite"/>
    </source>
</evidence>
<dbReference type="InParanoid" id="A0A2K1IC54"/>